<proteinExistence type="predicted"/>
<evidence type="ECO:0000313" key="3">
    <source>
        <dbReference type="Proteomes" id="UP001177080"/>
    </source>
</evidence>
<feature type="transmembrane region" description="Helical" evidence="1">
    <location>
        <begin position="105"/>
        <end position="127"/>
    </location>
</feature>
<evidence type="ECO:0000256" key="1">
    <source>
        <dbReference type="SAM" id="Phobius"/>
    </source>
</evidence>
<sequence length="131" mass="13922">MRTQSVWLKAFVALIFGPVAVTLGILGLYDMVIGLDQRALTPMATFSFALGLLFGGFFSVACVLVVIPILISRGEVSMLAAMATGATACALSIAFVVFFDAAPAVALVSLVADTLLAIGLWVIFRIWRHEN</sequence>
<dbReference type="EMBL" id="WHSC02000002">
    <property type="protein sequence ID" value="MDO6120448.1"/>
    <property type="molecule type" value="Genomic_DNA"/>
</dbReference>
<dbReference type="Proteomes" id="UP001177080">
    <property type="component" value="Unassembled WGS sequence"/>
</dbReference>
<organism evidence="2 3">
    <name type="scientific">Shinella curvata</name>
    <dbReference type="NCBI Taxonomy" id="1817964"/>
    <lineage>
        <taxon>Bacteria</taxon>
        <taxon>Pseudomonadati</taxon>
        <taxon>Pseudomonadota</taxon>
        <taxon>Alphaproteobacteria</taxon>
        <taxon>Hyphomicrobiales</taxon>
        <taxon>Rhizobiaceae</taxon>
        <taxon>Shinella</taxon>
    </lineage>
</organism>
<dbReference type="RefSeq" id="WP_244762093.1">
    <property type="nucleotide sequence ID" value="NZ_JALJCJ010000004.1"/>
</dbReference>
<keyword evidence="1" id="KW-1133">Transmembrane helix</keyword>
<protein>
    <submittedName>
        <fullName evidence="2">Uncharacterized protein</fullName>
    </submittedName>
</protein>
<gene>
    <name evidence="2" type="ORF">GB928_004555</name>
</gene>
<keyword evidence="3" id="KW-1185">Reference proteome</keyword>
<name>A0ABT8X9N5_9HYPH</name>
<comment type="caution">
    <text evidence="2">The sequence shown here is derived from an EMBL/GenBank/DDBJ whole genome shotgun (WGS) entry which is preliminary data.</text>
</comment>
<feature type="transmembrane region" description="Helical" evidence="1">
    <location>
        <begin position="78"/>
        <end position="99"/>
    </location>
</feature>
<feature type="transmembrane region" description="Helical" evidence="1">
    <location>
        <begin position="7"/>
        <end position="29"/>
    </location>
</feature>
<keyword evidence="1" id="KW-0812">Transmembrane</keyword>
<feature type="transmembrane region" description="Helical" evidence="1">
    <location>
        <begin position="49"/>
        <end position="71"/>
    </location>
</feature>
<evidence type="ECO:0000313" key="2">
    <source>
        <dbReference type="EMBL" id="MDO6120448.1"/>
    </source>
</evidence>
<accession>A0ABT8X9N5</accession>
<keyword evidence="1" id="KW-0472">Membrane</keyword>
<reference evidence="2" key="1">
    <citation type="submission" date="2022-04" db="EMBL/GenBank/DDBJ databases">
        <title>Shinella lacus sp. nov., a novel member of the genus Shinella from water.</title>
        <authorList>
            <person name="Deng Y."/>
        </authorList>
    </citation>
    <scope>NUCLEOTIDE SEQUENCE</scope>
    <source>
        <strain evidence="2">JCM 31239</strain>
    </source>
</reference>